<evidence type="ECO:0000313" key="1">
    <source>
        <dbReference type="EMBL" id="KXB61124.1"/>
    </source>
</evidence>
<proteinExistence type="predicted"/>
<accession>A0A134A0A0</accession>
<dbReference type="PATRIC" id="fig|1379.3.peg.659"/>
<sequence length="217" mass="24329">MKNKILKEKLKMKLKILLSSVLATSIIISGCSTKTENTTTQSVATPQTSNNDKQSTIINEGGLHSEEKFKKETSVSKENNAFKVTITGIKLSTLSFDNTFNAQRLQSAKLEANTEYTSVLLRISIENKLTKNADINPNTSHLLIKDTKEQVEQNQYIAGWKETTYLPGAEKEMTILFIAKKSKVNDIKNISLNIDSPYTQGDYTRYESLTVDLNNIQ</sequence>
<gene>
    <name evidence="1" type="ORF">HMPREF3186_00678</name>
</gene>
<reference evidence="2" key="1">
    <citation type="submission" date="2016-01" db="EMBL/GenBank/DDBJ databases">
        <authorList>
            <person name="Mitreva M."/>
            <person name="Pepin K.H."/>
            <person name="Mihindukulasuriya K.A."/>
            <person name="Fulton R."/>
            <person name="Fronick C."/>
            <person name="O'Laughlin M."/>
            <person name="Miner T."/>
            <person name="Herter B."/>
            <person name="Rosa B.A."/>
            <person name="Cordes M."/>
            <person name="Tomlinson C."/>
            <person name="Wollam A."/>
            <person name="Palsikar V.B."/>
            <person name="Mardis E.R."/>
            <person name="Wilson R.K."/>
        </authorList>
    </citation>
    <scope>NUCLEOTIDE SEQUENCE [LARGE SCALE GENOMIC DNA]</scope>
    <source>
        <strain evidence="2">DNF01167</strain>
    </source>
</reference>
<dbReference type="PROSITE" id="PS51257">
    <property type="entry name" value="PROKAR_LIPOPROTEIN"/>
    <property type="match status" value="1"/>
</dbReference>
<comment type="caution">
    <text evidence="1">The sequence shown here is derived from an EMBL/GenBank/DDBJ whole genome shotgun (WGS) entry which is preliminary data.</text>
</comment>
<protein>
    <recommendedName>
        <fullName evidence="3">DUF4352 domain-containing protein</fullName>
    </recommendedName>
</protein>
<name>A0A134A0A0_9BACL</name>
<evidence type="ECO:0008006" key="3">
    <source>
        <dbReference type="Google" id="ProtNLM"/>
    </source>
</evidence>
<dbReference type="STRING" id="1379.HMPREF3186_00678"/>
<organism evidence="1 2">
    <name type="scientific">Gemella haemolysans</name>
    <dbReference type="NCBI Taxonomy" id="1379"/>
    <lineage>
        <taxon>Bacteria</taxon>
        <taxon>Bacillati</taxon>
        <taxon>Bacillota</taxon>
        <taxon>Bacilli</taxon>
        <taxon>Bacillales</taxon>
        <taxon>Gemellaceae</taxon>
        <taxon>Gemella</taxon>
    </lineage>
</organism>
<dbReference type="Proteomes" id="UP000070355">
    <property type="component" value="Unassembled WGS sequence"/>
</dbReference>
<evidence type="ECO:0000313" key="2">
    <source>
        <dbReference type="Proteomes" id="UP000070355"/>
    </source>
</evidence>
<dbReference type="AlphaFoldDB" id="A0A134A0A0"/>
<dbReference type="EMBL" id="LSDC01000043">
    <property type="protein sequence ID" value="KXB61124.1"/>
    <property type="molecule type" value="Genomic_DNA"/>
</dbReference>